<dbReference type="Proteomes" id="UP001241748">
    <property type="component" value="Unassembled WGS sequence"/>
</dbReference>
<accession>A0ABV4YP81</accession>
<comment type="caution">
    <text evidence="1">The sequence shown here is derived from an EMBL/GenBank/DDBJ whole genome shotgun (WGS) entry which is preliminary data.</text>
</comment>
<dbReference type="RefSeq" id="WP_306076973.1">
    <property type="nucleotide sequence ID" value="NZ_JAROBZ020000001.1"/>
</dbReference>
<evidence type="ECO:0000313" key="1">
    <source>
        <dbReference type="EMBL" id="MFB3166567.1"/>
    </source>
</evidence>
<protein>
    <submittedName>
        <fullName evidence="1">Uncharacterized protein</fullName>
    </submittedName>
</protein>
<evidence type="ECO:0000313" key="2">
    <source>
        <dbReference type="Proteomes" id="UP001241748"/>
    </source>
</evidence>
<sequence length="432" mass="48247">MSTVLSEQDLALRCHDISVGLGVKDVPDFETLPEVGLMVRLALHIRGLPRIDYEVLKLVAYHYLQISPMVLKNVIRDLDEAEFIRVLSEGQTIKAIIPTVPYYDELYTNIGEFTKSEKNLNEAEQLALTILDKLTHSPVAKDSLVQLGADNKLLNRNLVIGNQGNYIITKRVRGKDVVLSPVFFSENADIYADLVAKAGAKSIQRLLKLVEGFQGVPLQIIETQKEINGVKLTDDEINLLKRLASDGAVKPPSISTSHAGTNHFLFTPKPGAIRLNPTKREVYERAMALVSAVRQGQFLPKAYRIRSPYAILNSLKDKGYLRANTEAYEQYKKLTFMRVGRLEPLSNGWHVFRLNATEENLEAIGIAISLVDTGGVKGMEVDEDARIALGQDQSYVESLIGSKQLREREQLPLSEEHQEQIENMFLGGAQNN</sequence>
<reference evidence="1 2" key="1">
    <citation type="submission" date="2024-05" db="EMBL/GenBank/DDBJ databases">
        <authorList>
            <person name="Venkateswaran K."/>
        </authorList>
    </citation>
    <scope>NUCLEOTIDE SEQUENCE [LARGE SCALE GENOMIC DNA]</scope>
    <source>
        <strain evidence="1 2">179-C4-2-HS</strain>
    </source>
</reference>
<dbReference type="EMBL" id="JAROBZ020000001">
    <property type="protein sequence ID" value="MFB3166567.1"/>
    <property type="molecule type" value="Genomic_DNA"/>
</dbReference>
<organism evidence="1 2">
    <name type="scientific">Neobacillus driksii</name>
    <dbReference type="NCBI Taxonomy" id="3035913"/>
    <lineage>
        <taxon>Bacteria</taxon>
        <taxon>Bacillati</taxon>
        <taxon>Bacillota</taxon>
        <taxon>Bacilli</taxon>
        <taxon>Bacillales</taxon>
        <taxon>Bacillaceae</taxon>
        <taxon>Neobacillus</taxon>
    </lineage>
</organism>
<keyword evidence="2" id="KW-1185">Reference proteome</keyword>
<gene>
    <name evidence="1" type="ORF">P5G62_005535</name>
</gene>
<proteinExistence type="predicted"/>
<name>A0ABV4YP81_9BACI</name>